<accession>A0A1T2L224</accession>
<sequence>MELSFNDYTISTVYGSVDNTLRGEIIDFWSRNNAIGNPLETERRVQEVVCIARNPQGELAGLSTVYPGKLNGDNNYFFYRMFIQPTDRIPNMMRIITRTTRDYLNSAEIQNKPQGIAIVTENPKLMRKGMKKMFTEIGYHYLGKGPKGNDIWTFDFS</sequence>
<evidence type="ECO:0000313" key="2">
    <source>
        <dbReference type="Proteomes" id="UP000191110"/>
    </source>
</evidence>
<evidence type="ECO:0000313" key="1">
    <source>
        <dbReference type="EMBL" id="OOZ39147.1"/>
    </source>
</evidence>
<dbReference type="OrthoDB" id="980331at2"/>
<gene>
    <name evidence="1" type="ORF">BOW53_12660</name>
</gene>
<reference evidence="1 2" key="1">
    <citation type="submission" date="2016-11" db="EMBL/GenBank/DDBJ databases">
        <title>Mixed transmission modes and dynamic genome evolution in an obligate animal-bacterial symbiosis.</title>
        <authorList>
            <person name="Russell S.L."/>
            <person name="Corbett-Detig R.B."/>
            <person name="Cavanaugh C.M."/>
        </authorList>
    </citation>
    <scope>NUCLEOTIDE SEQUENCE [LARGE SCALE GENOMIC DNA]</scope>
    <source>
        <strain evidence="1">Sveles-Q1</strain>
    </source>
</reference>
<dbReference type="Proteomes" id="UP000191110">
    <property type="component" value="Unassembled WGS sequence"/>
</dbReference>
<proteinExistence type="predicted"/>
<organism evidence="1 2">
    <name type="scientific">Solemya pervernicosa gill symbiont</name>
    <dbReference type="NCBI Taxonomy" id="642797"/>
    <lineage>
        <taxon>Bacteria</taxon>
        <taxon>Pseudomonadati</taxon>
        <taxon>Pseudomonadota</taxon>
        <taxon>Gammaproteobacteria</taxon>
        <taxon>sulfur-oxidizing symbionts</taxon>
    </lineage>
</organism>
<dbReference type="AlphaFoldDB" id="A0A1T2L224"/>
<dbReference type="RefSeq" id="WP_078484452.1">
    <property type="nucleotide sequence ID" value="NZ_MPRL01000058.1"/>
</dbReference>
<dbReference type="EMBL" id="MPRL01000058">
    <property type="protein sequence ID" value="OOZ39147.1"/>
    <property type="molecule type" value="Genomic_DNA"/>
</dbReference>
<evidence type="ECO:0008006" key="3">
    <source>
        <dbReference type="Google" id="ProtNLM"/>
    </source>
</evidence>
<protein>
    <recommendedName>
        <fullName evidence="3">N-acetyltransferase domain-containing protein</fullName>
    </recommendedName>
</protein>
<keyword evidence="2" id="KW-1185">Reference proteome</keyword>
<comment type="caution">
    <text evidence="1">The sequence shown here is derived from an EMBL/GenBank/DDBJ whole genome shotgun (WGS) entry which is preliminary data.</text>
</comment>
<name>A0A1T2L224_9GAMM</name>